<dbReference type="PANTHER" id="PTHR46738:SF1">
    <property type="entry name" value="UBIQUITIN-ASSOCIATED DOMAIN-CONTAINING PROTEIN 1"/>
    <property type="match status" value="1"/>
</dbReference>
<accession>A0A0N7ZB13</accession>
<reference evidence="3" key="1">
    <citation type="submission" date="2015-09" db="EMBL/GenBank/DDBJ databases">
        <title>Scylla olivacea transcriptome.</title>
        <authorList>
            <person name="Ikhwanuddin M."/>
        </authorList>
    </citation>
    <scope>NUCLEOTIDE SEQUENCE</scope>
</reference>
<dbReference type="Pfam" id="PF23326">
    <property type="entry name" value="UBL_UBAC1"/>
    <property type="match status" value="1"/>
</dbReference>
<dbReference type="SUPFAM" id="SSF46934">
    <property type="entry name" value="UBA-like"/>
    <property type="match status" value="2"/>
</dbReference>
<evidence type="ECO:0000259" key="2">
    <source>
        <dbReference type="PROSITE" id="PS50030"/>
    </source>
</evidence>
<feature type="compositionally biased region" description="Polar residues" evidence="1">
    <location>
        <begin position="556"/>
        <end position="586"/>
    </location>
</feature>
<feature type="region of interest" description="Disordered" evidence="1">
    <location>
        <begin position="548"/>
        <end position="618"/>
    </location>
</feature>
<dbReference type="EMBL" id="GDRN01090964">
    <property type="protein sequence ID" value="JAI60368.1"/>
    <property type="molecule type" value="Transcribed_RNA"/>
</dbReference>
<feature type="domain" description="UBA" evidence="2">
    <location>
        <begin position="343"/>
        <end position="383"/>
    </location>
</feature>
<organism evidence="3">
    <name type="scientific">Scylla olivacea</name>
    <name type="common">Orange mud crab</name>
    <name type="synonym">Cancer olivacea</name>
    <dbReference type="NCBI Taxonomy" id="85551"/>
    <lineage>
        <taxon>Eukaryota</taxon>
        <taxon>Metazoa</taxon>
        <taxon>Ecdysozoa</taxon>
        <taxon>Arthropoda</taxon>
        <taxon>Crustacea</taxon>
        <taxon>Multicrustacea</taxon>
        <taxon>Malacostraca</taxon>
        <taxon>Eumalacostraca</taxon>
        <taxon>Eucarida</taxon>
        <taxon>Decapoda</taxon>
        <taxon>Pleocyemata</taxon>
        <taxon>Brachyura</taxon>
        <taxon>Eubrachyura</taxon>
        <taxon>Portunoidea</taxon>
        <taxon>Portunidae</taxon>
        <taxon>Portuninae</taxon>
        <taxon>Scylla</taxon>
    </lineage>
</organism>
<feature type="compositionally biased region" description="Low complexity" evidence="1">
    <location>
        <begin position="290"/>
        <end position="314"/>
    </location>
</feature>
<dbReference type="GO" id="GO:0000151">
    <property type="term" value="C:ubiquitin ligase complex"/>
    <property type="evidence" value="ECO:0007669"/>
    <property type="project" value="TreeGrafter"/>
</dbReference>
<proteinExistence type="predicted"/>
<feature type="region of interest" description="Disordered" evidence="1">
    <location>
        <begin position="462"/>
        <end position="536"/>
    </location>
</feature>
<feature type="domain" description="UBA" evidence="2">
    <location>
        <begin position="229"/>
        <end position="268"/>
    </location>
</feature>
<evidence type="ECO:0000313" key="3">
    <source>
        <dbReference type="EMBL" id="JAI60368.1"/>
    </source>
</evidence>
<evidence type="ECO:0000256" key="1">
    <source>
        <dbReference type="SAM" id="MobiDB-lite"/>
    </source>
</evidence>
<feature type="region of interest" description="Disordered" evidence="1">
    <location>
        <begin position="285"/>
        <end position="323"/>
    </location>
</feature>
<dbReference type="PROSITE" id="PS50030">
    <property type="entry name" value="UBA"/>
    <property type="match status" value="2"/>
</dbReference>
<dbReference type="InterPro" id="IPR009060">
    <property type="entry name" value="UBA-like_sf"/>
</dbReference>
<dbReference type="PANTHER" id="PTHR46738">
    <property type="entry name" value="UBIQUITIN-ASSOCIATED DOMAIN-CONTAINING PROTEIN 1"/>
    <property type="match status" value="1"/>
</dbReference>
<protein>
    <recommendedName>
        <fullName evidence="2">UBA domain-containing protein</fullName>
    </recommendedName>
</protein>
<dbReference type="AlphaFoldDB" id="A0A0N7ZB13"/>
<dbReference type="InterPro" id="IPR052476">
    <property type="entry name" value="UBAC1"/>
</dbReference>
<feature type="region of interest" description="Disordered" evidence="1">
    <location>
        <begin position="631"/>
        <end position="655"/>
    </location>
</feature>
<name>A0A0N7ZB13_SCYOL</name>
<feature type="compositionally biased region" description="Low complexity" evidence="1">
    <location>
        <begin position="470"/>
        <end position="490"/>
    </location>
</feature>
<dbReference type="InterPro" id="IPR015940">
    <property type="entry name" value="UBA"/>
</dbReference>
<dbReference type="SMART" id="SM00165">
    <property type="entry name" value="UBA"/>
    <property type="match status" value="2"/>
</dbReference>
<dbReference type="Pfam" id="PF00627">
    <property type="entry name" value="UBA"/>
    <property type="match status" value="1"/>
</dbReference>
<dbReference type="Gene3D" id="1.10.8.10">
    <property type="entry name" value="DNA helicase RuvA subunit, C-terminal domain"/>
    <property type="match status" value="2"/>
</dbReference>
<dbReference type="InterPro" id="IPR057650">
    <property type="entry name" value="UBL_UBAC1"/>
</dbReference>
<sequence length="655" mass="71139">MLGWLKKRARGSIQARYISCLLRRDLAQADMFVAEPVQSLLSHNLKLVVLNSEGRDYSLEVPTDMTVEQVKKMAVGHFFNPLEAVGGDDRTSADGCKTGGGGRSYRLVLVREARPLMEANSIQLEQLLDNDELLLVERREAPPASESVLETTAEAPTLAQITAVTAQLPKRNYIHDTDAGQYSDDFQTELRRILVTMIEASVRLISANPDSEEIFSQILDKLERRHRPHVDRNALRQLTEMGFPEAKATKALQIRRNVMEAMEWLLERGSLEEVESDCIFGGAKNAAGDATSSSTTTGTTTATTTTASSSTSPTHNPVHNDVPQDPAQKVLKTFLQYRKKWFQPNPQALQELKGMGFGEEDAINALRVSGNKKEVACDVLLGSQSVMTDDQGLDRDSPIISAILSSPVIQLALPKPKTLLALMMWYDSPTHPSMWLSDPDTHPFVSQVIRIYHAEKHSLNRGRLSQPAVSSATSTDSSASNSSSSSISSSEPGVLRFMSRPGVTSGPGGGVTTTYGFSVRTSEGQPHPQFSSSLTPGQCSQIFITVRNGSGGASEQPLSWLSTSATNHRSSPSRTIPSALTPSQVARINPEEPMSHSGSPIRSSVAGRGGSEVPNGVSMNLVEQSPLYNMTVEQHPAPDVEMEDSPTDSQAMDTQ</sequence>
<dbReference type="Pfam" id="PF22562">
    <property type="entry name" value="UBA_7"/>
    <property type="match status" value="1"/>
</dbReference>
<feature type="compositionally biased region" description="Polar residues" evidence="1">
    <location>
        <begin position="519"/>
        <end position="536"/>
    </location>
</feature>